<proteinExistence type="predicted"/>
<dbReference type="InterPro" id="IPR027417">
    <property type="entry name" value="P-loop_NTPase"/>
</dbReference>
<keyword evidence="1" id="KW-0067">ATP-binding</keyword>
<dbReference type="SUPFAM" id="SSF52540">
    <property type="entry name" value="P-loop containing nucleoside triphosphate hydrolases"/>
    <property type="match status" value="2"/>
</dbReference>
<keyword evidence="1" id="KW-0547">Nucleotide-binding</keyword>
<gene>
    <name evidence="1" type="ORF">SEA_SCAP1_51</name>
</gene>
<dbReference type="Gene3D" id="3.40.50.300">
    <property type="entry name" value="P-loop containing nucleotide triphosphate hydrolases"/>
    <property type="match status" value="2"/>
</dbReference>
<reference evidence="1 2" key="1">
    <citation type="submission" date="2017-09" db="EMBL/GenBank/DDBJ databases">
        <authorList>
            <person name="Ehlers B."/>
            <person name="Leendertz F.H."/>
        </authorList>
    </citation>
    <scope>NUCLEOTIDE SEQUENCE [LARGE SCALE GENOMIC DNA]</scope>
</reference>
<keyword evidence="1" id="KW-0347">Helicase</keyword>
<evidence type="ECO:0000313" key="1">
    <source>
        <dbReference type="EMBL" id="ATN93700.1"/>
    </source>
</evidence>
<dbReference type="OrthoDB" id="2955at10239"/>
<organism evidence="1 2">
    <name type="scientific">Streptomyces phage Scap1</name>
    <dbReference type="NCBI Taxonomy" id="2041354"/>
    <lineage>
        <taxon>Viruses</taxon>
        <taxon>Duplodnaviria</taxon>
        <taxon>Heunggongvirae</taxon>
        <taxon>Uroviricota</taxon>
        <taxon>Caudoviricetes</taxon>
        <taxon>Scapunavirus</taxon>
        <taxon>Scapunavirus scap1</taxon>
    </lineage>
</organism>
<sequence>MVDLYPHQRDAVNKMHNGCILWGGVGTGKSRTAVAYYLEREAPKDVYVITTARKRDALDWDTEFVRYGVGTEKGATVAGVLRTDSWNNIAKYKNVKGAFFIFDEQRLVGSGAWVKAFKHIAKNNNWVLLSATPGDTWMDYVPVFVANGFYKNKTEFVAQHVEYDSFSKFPKIKQYHNVGKLIKHRASLLVHMEFVHEAEMQTINIPVQFDEVGFKRLLKDRWNPFTDKPIKNVSEFFACMRRITYSHESRLEAVKKILREEEPRLIIFYNFDYELEELRKLYDVEGLTVAEWNGHKHEEVPETERWAYLVQYVAGAEAWNCITTRATLFYSLTYSYRVWRQAHGRTSRLNTPFKVLRYYVLLSNSAMDRAVMAALRQKRDFNESSFAKKKKAA</sequence>
<keyword evidence="2" id="KW-1185">Reference proteome</keyword>
<protein>
    <submittedName>
        <fullName evidence="1">DNA helicase</fullName>
    </submittedName>
</protein>
<dbReference type="EMBL" id="MF975637">
    <property type="protein sequence ID" value="ATN93700.1"/>
    <property type="molecule type" value="Genomic_DNA"/>
</dbReference>
<dbReference type="GO" id="GO:0004386">
    <property type="term" value="F:helicase activity"/>
    <property type="evidence" value="ECO:0007669"/>
    <property type="project" value="UniProtKB-KW"/>
</dbReference>
<accession>A0A2D1GNW7</accession>
<evidence type="ECO:0000313" key="2">
    <source>
        <dbReference type="Proteomes" id="UP000228985"/>
    </source>
</evidence>
<name>A0A2D1GNW7_9CAUD</name>
<dbReference type="Proteomes" id="UP000228985">
    <property type="component" value="Segment"/>
</dbReference>
<keyword evidence="1" id="KW-0378">Hydrolase</keyword>